<dbReference type="EMBL" id="BRPK01000001">
    <property type="protein sequence ID" value="GLB33500.1"/>
    <property type="molecule type" value="Genomic_DNA"/>
</dbReference>
<evidence type="ECO:0000313" key="2">
    <source>
        <dbReference type="EMBL" id="GLB33500.1"/>
    </source>
</evidence>
<feature type="region of interest" description="Disordered" evidence="1">
    <location>
        <begin position="435"/>
        <end position="676"/>
    </location>
</feature>
<feature type="region of interest" description="Disordered" evidence="1">
    <location>
        <begin position="810"/>
        <end position="835"/>
    </location>
</feature>
<feature type="region of interest" description="Disordered" evidence="1">
    <location>
        <begin position="1"/>
        <end position="391"/>
    </location>
</feature>
<evidence type="ECO:0000313" key="3">
    <source>
        <dbReference type="Proteomes" id="UP001063166"/>
    </source>
</evidence>
<comment type="caution">
    <text evidence="2">The sequence shown here is derived from an EMBL/GenBank/DDBJ whole genome shotgun (WGS) entry which is preliminary data.</text>
</comment>
<dbReference type="Proteomes" id="UP001063166">
    <property type="component" value="Unassembled WGS sequence"/>
</dbReference>
<dbReference type="AlphaFoldDB" id="A0A9P3PCH3"/>
<feature type="compositionally biased region" description="Polar residues" evidence="1">
    <location>
        <begin position="468"/>
        <end position="481"/>
    </location>
</feature>
<feature type="compositionally biased region" description="Pro residues" evidence="1">
    <location>
        <begin position="15"/>
        <end position="29"/>
    </location>
</feature>
<feature type="compositionally biased region" description="Low complexity" evidence="1">
    <location>
        <begin position="738"/>
        <end position="750"/>
    </location>
</feature>
<feature type="compositionally biased region" description="Low complexity" evidence="1">
    <location>
        <begin position="436"/>
        <end position="447"/>
    </location>
</feature>
<feature type="compositionally biased region" description="Polar residues" evidence="1">
    <location>
        <begin position="205"/>
        <end position="215"/>
    </location>
</feature>
<feature type="region of interest" description="Disordered" evidence="1">
    <location>
        <begin position="732"/>
        <end position="797"/>
    </location>
</feature>
<feature type="compositionally biased region" description="Low complexity" evidence="1">
    <location>
        <begin position="30"/>
        <end position="60"/>
    </location>
</feature>
<feature type="region of interest" description="Disordered" evidence="1">
    <location>
        <begin position="880"/>
        <end position="912"/>
    </location>
</feature>
<feature type="compositionally biased region" description="Acidic residues" evidence="1">
    <location>
        <begin position="622"/>
        <end position="633"/>
    </location>
</feature>
<protein>
    <recommendedName>
        <fullName evidence="4">Proteasome subunit alpha type 1</fullName>
    </recommendedName>
</protein>
<keyword evidence="3" id="KW-1185">Reference proteome</keyword>
<feature type="compositionally biased region" description="Low complexity" evidence="1">
    <location>
        <begin position="124"/>
        <end position="155"/>
    </location>
</feature>
<sequence>MNKNPFVPQPSYTPQQPPLPPGPPPPQPAQPDYSAYWAAAAAAHHQPPHTQQYNPQWSAPQPQPQAPPPRPPPEQSALYANYGYGAQWQRQQQQQQLQQLQAQQYHHPPPPPVSQPPPQPPAQPGYNPYQPTAGYPQQYVPQAIAAPPQPMAQAPYPHPQAQPPQQQFFQPHMQQAQQQQQQRHHLHHTPPQHLPPAKRQRFDGPSSNRHNQSQHHIAPPPPQPQFQAPPPPPPQPLGPYVGPPGAGRGGAPQGVTHMGMGAGRGGVPGGRGGAAGGQRGGRGVPMAGARGGMAGGRGRGGGSGYIGGGGGGGGGRGGGTSGSLRGHGSRGNFGGNKDYQNRRGGAAGGGGSYGHQGGSFRGRGGQHANRTRHDASFGSRDGTMASFGNVGKKDENRRTLTDFKIVGIELRELSWTWGVLPPTPVKIEEVKEEAVEVSAEPSQSSEVVVKEETMDESSVPLEPVLEESGTQPATQPLTQPDAQVDSEAIVPDASVPIPIPEMPTASEVPPPSVLPTAPEANAPTPPPSRIRIYFHTPVTADDSRPIPHNTSPSFSLGATPSDSRKGKRKKLEDDDGDMEEERTRPPPPQMTGISDDRSSVAPSVTHTETASEADWLMAAIQEGEEDAEAEAELDPARDAENDAEDAEDRLHVTQIVEPSEQDETAEDNSQVQTQTQTQATARFDGGESSVLCCETLHWCGQSSLSRGGRHCAHTADISLPQGMRGDVDMWAADGGASGEPAVPAPEAGAGDTRIDSASESGTTVAPEAGALPATAPAPVEGGENVGQSSDMAGQGAAAAEAAPASFSASVPLEPSVSDSIASSQHASSVSSAGEQAADANHVGLLDTQVHAGPLSPSRVAGAIKSLLSVSAEPTVLNIGSGEPVPPAPPSNDGGVTVVNGHGPEQADDHEETGTQMDELEGAAQEVDHLPEPPASPPTSNTLLSNSSTSTYGDSPIVTGVVKPEVKTGKTPSANRLSISYAGGNRRLVVDAEVVESLRLFRQEGRIEVLVNILKEGDDGLKGILMEGLSDLTKSYLPLQTVSDESESDPTLPPFSKVSIPSTLTLIVYLDTARPLSEPKWAKSGDIQEWLKSMFGRMFWVAGEAAEGWEKKIQVLDPDPPPTIWTVLEGWAANSPAGMLNERQRFLKTHMTETDNILEILLRLVRGERATASYQSGPAISAPSISGPLLSALSQGSAHGAQQTHVSLAVLAMFRMAVEYAKKAIGDKGKTEVEERMGEIIRCLPSHLVYKSLDGIFKEWRVDKKGHR</sequence>
<feature type="region of interest" description="Disordered" evidence="1">
    <location>
        <begin position="927"/>
        <end position="956"/>
    </location>
</feature>
<organism evidence="2 3">
    <name type="scientific">Lyophyllum shimeji</name>
    <name type="common">Hon-shimeji</name>
    <name type="synonym">Tricholoma shimeji</name>
    <dbReference type="NCBI Taxonomy" id="47721"/>
    <lineage>
        <taxon>Eukaryota</taxon>
        <taxon>Fungi</taxon>
        <taxon>Dikarya</taxon>
        <taxon>Basidiomycota</taxon>
        <taxon>Agaricomycotina</taxon>
        <taxon>Agaricomycetes</taxon>
        <taxon>Agaricomycetidae</taxon>
        <taxon>Agaricales</taxon>
        <taxon>Tricholomatineae</taxon>
        <taxon>Lyophyllaceae</taxon>
        <taxon>Lyophyllum</taxon>
    </lineage>
</organism>
<evidence type="ECO:0000256" key="1">
    <source>
        <dbReference type="SAM" id="MobiDB-lite"/>
    </source>
</evidence>
<accession>A0A9P3PCH3</accession>
<feature type="compositionally biased region" description="Low complexity" evidence="1">
    <location>
        <begin position="788"/>
        <end position="797"/>
    </location>
</feature>
<name>A0A9P3PCH3_LYOSH</name>
<feature type="compositionally biased region" description="Gly residues" evidence="1">
    <location>
        <begin position="260"/>
        <end position="321"/>
    </location>
</feature>
<feature type="compositionally biased region" description="Low complexity" evidence="1">
    <location>
        <begin position="810"/>
        <end position="832"/>
    </location>
</feature>
<feature type="compositionally biased region" description="Low complexity" evidence="1">
    <location>
        <begin position="163"/>
        <end position="181"/>
    </location>
</feature>
<feature type="compositionally biased region" description="Low complexity" evidence="1">
    <location>
        <begin position="87"/>
        <end position="106"/>
    </location>
</feature>
<gene>
    <name evidence="2" type="ORF">LshimejAT787_0103840</name>
</gene>
<feature type="compositionally biased region" description="Pro residues" evidence="1">
    <location>
        <begin position="61"/>
        <end position="74"/>
    </location>
</feature>
<reference evidence="2" key="1">
    <citation type="submission" date="2022-07" db="EMBL/GenBank/DDBJ databases">
        <title>The genome of Lyophyllum shimeji provides insight into the initial evolution of ectomycorrhizal fungal genome.</title>
        <authorList>
            <person name="Kobayashi Y."/>
            <person name="Shibata T."/>
            <person name="Hirakawa H."/>
            <person name="Shigenobu S."/>
            <person name="Nishiyama T."/>
            <person name="Yamada A."/>
            <person name="Hasebe M."/>
            <person name="Kawaguchi M."/>
        </authorList>
    </citation>
    <scope>NUCLEOTIDE SEQUENCE</scope>
    <source>
        <strain evidence="2">AT787</strain>
    </source>
</reference>
<evidence type="ECO:0008006" key="4">
    <source>
        <dbReference type="Google" id="ProtNLM"/>
    </source>
</evidence>
<feature type="compositionally biased region" description="Polar residues" evidence="1">
    <location>
        <begin position="600"/>
        <end position="610"/>
    </location>
</feature>
<dbReference type="OrthoDB" id="431557at2759"/>
<feature type="compositionally biased region" description="Polar residues" evidence="1">
    <location>
        <begin position="548"/>
        <end position="561"/>
    </location>
</feature>
<feature type="compositionally biased region" description="Pro residues" evidence="1">
    <location>
        <begin position="218"/>
        <end position="237"/>
    </location>
</feature>
<feature type="compositionally biased region" description="Pro residues" evidence="1">
    <location>
        <begin position="107"/>
        <end position="123"/>
    </location>
</feature>
<proteinExistence type="predicted"/>
<feature type="compositionally biased region" description="Gly residues" evidence="1">
    <location>
        <begin position="345"/>
        <end position="365"/>
    </location>
</feature>
<feature type="compositionally biased region" description="Low complexity" evidence="1">
    <location>
        <begin position="937"/>
        <end position="950"/>
    </location>
</feature>